<dbReference type="PANTHER" id="PTHR45757">
    <property type="entry name" value="PROTEIN CBG23364-RELATED"/>
    <property type="match status" value="1"/>
</dbReference>
<evidence type="ECO:0008006" key="4">
    <source>
        <dbReference type="Google" id="ProtNLM"/>
    </source>
</evidence>
<evidence type="ECO:0000313" key="2">
    <source>
        <dbReference type="EMBL" id="VDK84474.1"/>
    </source>
</evidence>
<accession>A0A3P6V267</accession>
<dbReference type="Gene3D" id="1.20.1250.20">
    <property type="entry name" value="MFS general substrate transporter like domains"/>
    <property type="match status" value="1"/>
</dbReference>
<dbReference type="Proteomes" id="UP000277928">
    <property type="component" value="Unassembled WGS sequence"/>
</dbReference>
<feature type="transmembrane region" description="Helical" evidence="1">
    <location>
        <begin position="125"/>
        <end position="150"/>
    </location>
</feature>
<organism evidence="2 3">
    <name type="scientific">Litomosoides sigmodontis</name>
    <name type="common">Filarial nematode worm</name>
    <dbReference type="NCBI Taxonomy" id="42156"/>
    <lineage>
        <taxon>Eukaryota</taxon>
        <taxon>Metazoa</taxon>
        <taxon>Ecdysozoa</taxon>
        <taxon>Nematoda</taxon>
        <taxon>Chromadorea</taxon>
        <taxon>Rhabditida</taxon>
        <taxon>Spirurina</taxon>
        <taxon>Spiruromorpha</taxon>
        <taxon>Filarioidea</taxon>
        <taxon>Onchocercidae</taxon>
        <taxon>Litomosoides</taxon>
    </lineage>
</organism>
<gene>
    <name evidence="2" type="ORF">NLS_LOCUS6676</name>
</gene>
<dbReference type="InterPro" id="IPR036259">
    <property type="entry name" value="MFS_trans_sf"/>
</dbReference>
<evidence type="ECO:0000313" key="3">
    <source>
        <dbReference type="Proteomes" id="UP000277928"/>
    </source>
</evidence>
<reference evidence="2 3" key="1">
    <citation type="submission" date="2018-08" db="EMBL/GenBank/DDBJ databases">
        <authorList>
            <person name="Laetsch R D."/>
            <person name="Stevens L."/>
            <person name="Kumar S."/>
            <person name="Blaxter L. M."/>
        </authorList>
    </citation>
    <scope>NUCLEOTIDE SEQUENCE [LARGE SCALE GENOMIC DNA]</scope>
</reference>
<sequence length="185" mass="20353">MTADSFDYVDGSLEVDELSDLKSGSYPNESVQRALVMTALTNRLQQSSRQYKEMNNISAQDIEISSIHTNGTIFYRQRGIRKAADYTYTSHEKSILFAATAVGALLSILPICFSIQQCGTRKTFAFVMIISGISTALCPLAASLGFVYLASSRILQGIASEIIPMFIIISEQVLLGSFDSIRRQT</sequence>
<evidence type="ECO:0000256" key="1">
    <source>
        <dbReference type="SAM" id="Phobius"/>
    </source>
</evidence>
<dbReference type="OMA" id="ICMTADN"/>
<dbReference type="STRING" id="42156.A0A3P6V267"/>
<keyword evidence="1" id="KW-0812">Transmembrane</keyword>
<proteinExistence type="predicted"/>
<dbReference type="EMBL" id="UYRX01000610">
    <property type="protein sequence ID" value="VDK84474.1"/>
    <property type="molecule type" value="Genomic_DNA"/>
</dbReference>
<protein>
    <recommendedName>
        <fullName evidence="4">Major facilitator superfamily (MFS) profile domain-containing protein</fullName>
    </recommendedName>
</protein>
<dbReference type="AlphaFoldDB" id="A0A3P6V267"/>
<dbReference type="SUPFAM" id="SSF103473">
    <property type="entry name" value="MFS general substrate transporter"/>
    <property type="match status" value="1"/>
</dbReference>
<dbReference type="GO" id="GO:0016020">
    <property type="term" value="C:membrane"/>
    <property type="evidence" value="ECO:0007669"/>
    <property type="project" value="TreeGrafter"/>
</dbReference>
<name>A0A3P6V267_LITSI</name>
<dbReference type="OrthoDB" id="5861679at2759"/>
<feature type="transmembrane region" description="Helical" evidence="1">
    <location>
        <begin position="95"/>
        <end position="113"/>
    </location>
</feature>
<keyword evidence="3" id="KW-1185">Reference proteome</keyword>
<keyword evidence="1" id="KW-0472">Membrane</keyword>
<keyword evidence="1" id="KW-1133">Transmembrane helix</keyword>